<proteinExistence type="predicted"/>
<feature type="compositionally biased region" description="Polar residues" evidence="1">
    <location>
        <begin position="1"/>
        <end position="10"/>
    </location>
</feature>
<dbReference type="EMBL" id="MU001494">
    <property type="protein sequence ID" value="KAF2449183.1"/>
    <property type="molecule type" value="Genomic_DNA"/>
</dbReference>
<name>A0A9P4UH37_9PLEO</name>
<gene>
    <name evidence="2" type="ORF">P171DRAFT_427438</name>
</gene>
<comment type="caution">
    <text evidence="2">The sequence shown here is derived from an EMBL/GenBank/DDBJ whole genome shotgun (WGS) entry which is preliminary data.</text>
</comment>
<keyword evidence="3" id="KW-1185">Reference proteome</keyword>
<evidence type="ECO:0000313" key="3">
    <source>
        <dbReference type="Proteomes" id="UP000799764"/>
    </source>
</evidence>
<reference evidence="2" key="1">
    <citation type="journal article" date="2020" name="Stud. Mycol.">
        <title>101 Dothideomycetes genomes: a test case for predicting lifestyles and emergence of pathogens.</title>
        <authorList>
            <person name="Haridas S."/>
            <person name="Albert R."/>
            <person name="Binder M."/>
            <person name="Bloem J."/>
            <person name="Labutti K."/>
            <person name="Salamov A."/>
            <person name="Andreopoulos B."/>
            <person name="Baker S."/>
            <person name="Barry K."/>
            <person name="Bills G."/>
            <person name="Bluhm B."/>
            <person name="Cannon C."/>
            <person name="Castanera R."/>
            <person name="Culley D."/>
            <person name="Daum C."/>
            <person name="Ezra D."/>
            <person name="Gonzalez J."/>
            <person name="Henrissat B."/>
            <person name="Kuo A."/>
            <person name="Liang C."/>
            <person name="Lipzen A."/>
            <person name="Lutzoni F."/>
            <person name="Magnuson J."/>
            <person name="Mondo S."/>
            <person name="Nolan M."/>
            <person name="Ohm R."/>
            <person name="Pangilinan J."/>
            <person name="Park H.-J."/>
            <person name="Ramirez L."/>
            <person name="Alfaro M."/>
            <person name="Sun H."/>
            <person name="Tritt A."/>
            <person name="Yoshinaga Y."/>
            <person name="Zwiers L.-H."/>
            <person name="Turgeon B."/>
            <person name="Goodwin S."/>
            <person name="Spatafora J."/>
            <person name="Crous P."/>
            <person name="Grigoriev I."/>
        </authorList>
    </citation>
    <scope>NUCLEOTIDE SEQUENCE</scope>
    <source>
        <strain evidence="2">CBS 690.94</strain>
    </source>
</reference>
<organism evidence="2 3">
    <name type="scientific">Karstenula rhodostoma CBS 690.94</name>
    <dbReference type="NCBI Taxonomy" id="1392251"/>
    <lineage>
        <taxon>Eukaryota</taxon>
        <taxon>Fungi</taxon>
        <taxon>Dikarya</taxon>
        <taxon>Ascomycota</taxon>
        <taxon>Pezizomycotina</taxon>
        <taxon>Dothideomycetes</taxon>
        <taxon>Pleosporomycetidae</taxon>
        <taxon>Pleosporales</taxon>
        <taxon>Massarineae</taxon>
        <taxon>Didymosphaeriaceae</taxon>
        <taxon>Karstenula</taxon>
    </lineage>
</organism>
<protein>
    <submittedName>
        <fullName evidence="2">Uncharacterized protein</fullName>
    </submittedName>
</protein>
<dbReference type="AlphaFoldDB" id="A0A9P4UH37"/>
<accession>A0A9P4UH37</accession>
<dbReference type="OrthoDB" id="3745632at2759"/>
<feature type="compositionally biased region" description="Basic and acidic residues" evidence="1">
    <location>
        <begin position="13"/>
        <end position="23"/>
    </location>
</feature>
<evidence type="ECO:0000313" key="2">
    <source>
        <dbReference type="EMBL" id="KAF2449183.1"/>
    </source>
</evidence>
<feature type="region of interest" description="Disordered" evidence="1">
    <location>
        <begin position="1"/>
        <end position="23"/>
    </location>
</feature>
<sequence>MEHSPSQSPLTKPDSESPETSRRDRMLHEFPRAHVTNLGGGTIGPVYLTRTQDGKVLSAEAQLFHAPFTHMVIDSPALLNMFKSPAQRVDLDALGHPWPQFRLEPQEDMTFGVARLAREEYVRSGNKLEYTVKGSPYVSTMEVTASEQVARKRSQPPVSIEVQATRHSERTSAKKRRVSSETYQRQVSLPITYPASPSPGASGSYTVATKLDDTQAEDVISEMSVLKGKIFGMLSADDQSTYEWVLTTGLKRQGKEGAKFRSIVADKLRELMLSQGERSKELQTLHNQYADLQRKLEKRWPYHLPHIDKLTL</sequence>
<dbReference type="Proteomes" id="UP000799764">
    <property type="component" value="Unassembled WGS sequence"/>
</dbReference>
<evidence type="ECO:0000256" key="1">
    <source>
        <dbReference type="SAM" id="MobiDB-lite"/>
    </source>
</evidence>